<name>A0A9W6SG00_9ACTN</name>
<organism evidence="3 4">
    <name type="scientific">Actinorhabdospora filicis</name>
    <dbReference type="NCBI Taxonomy" id="1785913"/>
    <lineage>
        <taxon>Bacteria</taxon>
        <taxon>Bacillati</taxon>
        <taxon>Actinomycetota</taxon>
        <taxon>Actinomycetes</taxon>
        <taxon>Micromonosporales</taxon>
        <taxon>Micromonosporaceae</taxon>
        <taxon>Actinorhabdospora</taxon>
    </lineage>
</organism>
<proteinExistence type="predicted"/>
<feature type="transmembrane region" description="Helical" evidence="2">
    <location>
        <begin position="7"/>
        <end position="30"/>
    </location>
</feature>
<evidence type="ECO:0008006" key="5">
    <source>
        <dbReference type="Google" id="ProtNLM"/>
    </source>
</evidence>
<feature type="transmembrane region" description="Helical" evidence="2">
    <location>
        <begin position="50"/>
        <end position="71"/>
    </location>
</feature>
<keyword evidence="2" id="KW-0812">Transmembrane</keyword>
<evidence type="ECO:0000256" key="1">
    <source>
        <dbReference type="SAM" id="MobiDB-lite"/>
    </source>
</evidence>
<comment type="caution">
    <text evidence="3">The sequence shown here is derived from an EMBL/GenBank/DDBJ whole genome shotgun (WGS) entry which is preliminary data.</text>
</comment>
<feature type="transmembrane region" description="Helical" evidence="2">
    <location>
        <begin position="105"/>
        <end position="125"/>
    </location>
</feature>
<keyword evidence="2" id="KW-1133">Transmembrane helix</keyword>
<gene>
    <name evidence="3" type="ORF">Afil01_01370</name>
</gene>
<keyword evidence="4" id="KW-1185">Reference proteome</keyword>
<keyword evidence="2" id="KW-0472">Membrane</keyword>
<evidence type="ECO:0000313" key="3">
    <source>
        <dbReference type="EMBL" id="GLZ75330.1"/>
    </source>
</evidence>
<dbReference type="AlphaFoldDB" id="A0A9W6SG00"/>
<reference evidence="3" key="1">
    <citation type="submission" date="2023-03" db="EMBL/GenBank/DDBJ databases">
        <title>Actinorhabdospora filicis NBRC 111898.</title>
        <authorList>
            <person name="Ichikawa N."/>
            <person name="Sato H."/>
            <person name="Tonouchi N."/>
        </authorList>
    </citation>
    <scope>NUCLEOTIDE SEQUENCE</scope>
    <source>
        <strain evidence="3">NBRC 111898</strain>
    </source>
</reference>
<feature type="region of interest" description="Disordered" evidence="1">
    <location>
        <begin position="153"/>
        <end position="180"/>
    </location>
</feature>
<evidence type="ECO:0000256" key="2">
    <source>
        <dbReference type="SAM" id="Phobius"/>
    </source>
</evidence>
<evidence type="ECO:0000313" key="4">
    <source>
        <dbReference type="Proteomes" id="UP001165079"/>
    </source>
</evidence>
<sequence>MNPRRQLTLAVLGGVLGGGLAWYAATRVWWTEVITRAPFPDKTVEHDGTSLAAWVLPLAIVGLAGALALVATRGVARTVVGALVAASGLGVAAGGGYGLAEQPGVWPAATALGGLLVLAAGAAALRSGRTWPHMSSRYERPAKAAPVSDDPAALWNALDRGEDPTSLNIGQKAPGEGSSG</sequence>
<dbReference type="InterPro" id="IPR019051">
    <property type="entry name" value="Trp_biosyn_TM_oprn/chp"/>
</dbReference>
<dbReference type="Pfam" id="PF09534">
    <property type="entry name" value="Trp_oprn_chp"/>
    <property type="match status" value="2"/>
</dbReference>
<dbReference type="Proteomes" id="UP001165079">
    <property type="component" value="Unassembled WGS sequence"/>
</dbReference>
<dbReference type="RefSeq" id="WP_285660571.1">
    <property type="nucleotide sequence ID" value="NZ_BSTX01000001.1"/>
</dbReference>
<accession>A0A9W6SG00</accession>
<feature type="transmembrane region" description="Helical" evidence="2">
    <location>
        <begin position="78"/>
        <end position="99"/>
    </location>
</feature>
<protein>
    <recommendedName>
        <fullName evidence="5">Trp biosynthesis-associated membrane protein</fullName>
    </recommendedName>
</protein>
<dbReference type="EMBL" id="BSTX01000001">
    <property type="protein sequence ID" value="GLZ75330.1"/>
    <property type="molecule type" value="Genomic_DNA"/>
</dbReference>